<proteinExistence type="inferred from homology"/>
<evidence type="ECO:0000313" key="3">
    <source>
        <dbReference type="EMBL" id="GLC50141.1"/>
    </source>
</evidence>
<feature type="region of interest" description="Disordered" evidence="2">
    <location>
        <begin position="614"/>
        <end position="673"/>
    </location>
</feature>
<dbReference type="Proteomes" id="UP001165080">
    <property type="component" value="Unassembled WGS sequence"/>
</dbReference>
<dbReference type="PANTHER" id="PTHR15323:SF6">
    <property type="entry name" value="CELL DIVISION CYCLE PROTEIN 123 HOMOLOG"/>
    <property type="match status" value="1"/>
</dbReference>
<dbReference type="Pfam" id="PF07065">
    <property type="entry name" value="D123"/>
    <property type="match status" value="2"/>
</dbReference>
<sequence>MPSLAKISPSDSHPLLASQLPSWYPHHSEHSLKSLVIPLPQGFLQYLQEDGVFLPNDTAAVPQLPELDAALLTDDDYRRDEWDRAATAAAGLAAGTAATTAAAGPQPSPSGPLRSGRDGLLSGSPHSSDGADASKDDSDSDSGSEAPDPRVLDWTTRFPQLRSALDAAIASLGGRVVPKLNWSCPTDALWVSPGGSLACRNAEQVVLLLKSSDRVAAHDVTLLTAAAATAAAPDVTPAMGAEGPSAAEAAAETEVCNGPGPAEAEAVVRGTAPRASTQAASSGSASCADRPQPRPQPQAEQQLQHADGGEAGPERRAGDGVDPGGGAAGPGPGSGSGFGSGSGEDLRSRGRGRVPPVGLQPVLVLKKWYNLRPEREFRCFVRGGALVAASQRDVSQTFPALTADVVAEARRRLWAFWRDHMRDSLPLRDYAFDVYVPSDDAATVRLVDINPLTNTTSPLLYDWDELGFGPAAVPSAEALLQRLLQQQRSTGAAGGAEGPGGAAAGAAAAAAAPAAAAGCSGVVDESWMEEAGEGLSALPLPSSAGGLQVRVVQDTSRGAGSVAAAAAEAQPGGGGGGLAGLMGPMLLGSRAALAMPYDMLGIADSVDKLIEAMQQQHRKHQQNKRRRQRGGGGGGAAAGSQDSEDDDDGGGDELSCSGGSDDEEDGGEGERAAAARGAVLPVGCGIGGGCDAGPSAAELAAVFGEGGYDDGAAEAEGELQGAVGDVGVEAQAAAMLDIVGGEEGL</sequence>
<reference evidence="3 4" key="1">
    <citation type="journal article" date="2023" name="Commun. Biol.">
        <title>Reorganization of the ancestral sex-determining regions during the evolution of trioecy in Pleodorina starrii.</title>
        <authorList>
            <person name="Takahashi K."/>
            <person name="Suzuki S."/>
            <person name="Kawai-Toyooka H."/>
            <person name="Yamamoto K."/>
            <person name="Hamaji T."/>
            <person name="Ootsuki R."/>
            <person name="Yamaguchi H."/>
            <person name="Kawachi M."/>
            <person name="Higashiyama T."/>
            <person name="Nozaki H."/>
        </authorList>
    </citation>
    <scope>NUCLEOTIDE SEQUENCE [LARGE SCALE GENOMIC DNA]</scope>
    <source>
        <strain evidence="3 4">NIES-4479</strain>
    </source>
</reference>
<feature type="compositionally biased region" description="Basic residues" evidence="2">
    <location>
        <begin position="616"/>
        <end position="629"/>
    </location>
</feature>
<name>A0A9W6BDG8_9CHLO</name>
<feature type="compositionally biased region" description="Low complexity" evidence="2">
    <location>
        <begin position="275"/>
        <end position="288"/>
    </location>
</feature>
<dbReference type="PANTHER" id="PTHR15323">
    <property type="entry name" value="D123 PROTEIN"/>
    <property type="match status" value="1"/>
</dbReference>
<feature type="compositionally biased region" description="Gly residues" evidence="2">
    <location>
        <begin position="321"/>
        <end position="342"/>
    </location>
</feature>
<protein>
    <recommendedName>
        <fullName evidence="5">Cell division cycle protein 123</fullName>
    </recommendedName>
</protein>
<comment type="caution">
    <text evidence="3">The sequence shown here is derived from an EMBL/GenBank/DDBJ whole genome shotgun (WGS) entry which is preliminary data.</text>
</comment>
<feature type="compositionally biased region" description="Low complexity" evidence="2">
    <location>
        <begin position="235"/>
        <end position="254"/>
    </location>
</feature>
<feature type="region of interest" description="Disordered" evidence="2">
    <location>
        <begin position="97"/>
        <end position="153"/>
    </location>
</feature>
<dbReference type="AlphaFoldDB" id="A0A9W6BDG8"/>
<dbReference type="GO" id="GO:0005737">
    <property type="term" value="C:cytoplasm"/>
    <property type="evidence" value="ECO:0007669"/>
    <property type="project" value="TreeGrafter"/>
</dbReference>
<gene>
    <name evidence="3" type="primary">PLEST000358</name>
    <name evidence="3" type="ORF">PLESTB_000346900</name>
</gene>
<organism evidence="3 4">
    <name type="scientific">Pleodorina starrii</name>
    <dbReference type="NCBI Taxonomy" id="330485"/>
    <lineage>
        <taxon>Eukaryota</taxon>
        <taxon>Viridiplantae</taxon>
        <taxon>Chlorophyta</taxon>
        <taxon>core chlorophytes</taxon>
        <taxon>Chlorophyceae</taxon>
        <taxon>CS clade</taxon>
        <taxon>Chlamydomonadales</taxon>
        <taxon>Volvocaceae</taxon>
        <taxon>Pleodorina</taxon>
    </lineage>
</organism>
<evidence type="ECO:0000313" key="4">
    <source>
        <dbReference type="Proteomes" id="UP001165080"/>
    </source>
</evidence>
<feature type="compositionally biased region" description="Acidic residues" evidence="2">
    <location>
        <begin position="642"/>
        <end position="651"/>
    </location>
</feature>
<keyword evidence="4" id="KW-1185">Reference proteome</keyword>
<comment type="similarity">
    <text evidence="1">Belongs to the CDC123 family.</text>
</comment>
<evidence type="ECO:0008006" key="5">
    <source>
        <dbReference type="Google" id="ProtNLM"/>
    </source>
</evidence>
<dbReference type="InterPro" id="IPR009772">
    <property type="entry name" value="CDC123"/>
</dbReference>
<accession>A0A9W6BDG8</accession>
<feature type="region of interest" description="Disordered" evidence="2">
    <location>
        <begin position="235"/>
        <end position="353"/>
    </location>
</feature>
<evidence type="ECO:0000256" key="2">
    <source>
        <dbReference type="SAM" id="MobiDB-lite"/>
    </source>
</evidence>
<evidence type="ECO:0000256" key="1">
    <source>
        <dbReference type="ARBA" id="ARBA00011047"/>
    </source>
</evidence>
<dbReference type="EMBL" id="BRXU01000003">
    <property type="protein sequence ID" value="GLC50141.1"/>
    <property type="molecule type" value="Genomic_DNA"/>
</dbReference>